<dbReference type="RefSeq" id="WP_130022850.1">
    <property type="nucleotide sequence ID" value="NZ_SEWF01000033.1"/>
</dbReference>
<gene>
    <name evidence="1" type="ORF">EWM59_19050</name>
</gene>
<name>A0A4Q5LW95_9BACT</name>
<evidence type="ECO:0000313" key="1">
    <source>
        <dbReference type="EMBL" id="RYU93978.1"/>
    </source>
</evidence>
<organism evidence="1 2">
    <name type="scientific">Emticicia agri</name>
    <dbReference type="NCBI Taxonomy" id="2492393"/>
    <lineage>
        <taxon>Bacteria</taxon>
        <taxon>Pseudomonadati</taxon>
        <taxon>Bacteroidota</taxon>
        <taxon>Cytophagia</taxon>
        <taxon>Cytophagales</taxon>
        <taxon>Leadbetterellaceae</taxon>
        <taxon>Emticicia</taxon>
    </lineage>
</organism>
<dbReference type="SUPFAM" id="SSF82171">
    <property type="entry name" value="DPP6 N-terminal domain-like"/>
    <property type="match status" value="1"/>
</dbReference>
<dbReference type="Proteomes" id="UP000293162">
    <property type="component" value="Unassembled WGS sequence"/>
</dbReference>
<sequence length="900" mass="101530">MLSHRTIALALILVICFDCFSQNIRNNIIIDANTNPASANILDMMDFNGKTYLLIADVTEEVPVEYRSYKKLQLATIDHTTNQFTIIKEERITLPDQTIEGKFYPTNSNYFYFTTRNYFITDVWYSDGTNANTQKKTSFEPVAGIVGVLKNNCYFFKRVDDELNFEIRKITANSTPVVVATEQYINETFAYAGKDKIYFATYTFDGDTDLTIKSLDTDGNIVACHTFPESSIYAIGEVNSKFIYAGRGIFATDGTAVGTTSLYSSPATVCCQLTAHLVKSKLFFTAYGKFFVTDGTAANTQNSANGAEEILTLSSGDDAFYTKGKYSSYPQLWKTNGTTHIKLHDSLSVKNFAVSPDSNTVYFASNTEKIWQYNKNTLAFTKLNVDFFAINRLKFIGNDLFVHGELKNSTEATQLYIYKNNAFSVYKYLNTNTQGDNIGLIKVVDKYLFYGLSRRLGGASLAVTQGVPENTTIIPVNLSAGVSGDYIMKNDSVFYNFNNREIGEINIKARTYTTKTPYISNFSAWETVKINQHLVSIYQDELVEYKPISNSLTVIKSFPEYTDIDYYAHIVYQDRLYFFAESPNAFELWISDGTSIGTRLVKTFTKTEYGFNDVLKFYIVNNKLVFHIILDTIYSLWKTDGTDAGTLLIAELPSDPDMYYKNSPMGMISDGKNLYFSIYKVINETSDVGLYRTNNALTGIDYLASAPNINPAENFCSCANSIYFFTIYPTQLWKYDVATSTLTKAADFPEQGYYQNPVCLGNTLWIPMVESMPDARYFIHVLNLETGHSKRISQPKLIAHSPPPRAHENSIIPFHNSVVYRRDDYKYGEEMFIAGLCEDTNIRNNVSLTGSYYHTDAVTSREKVVIPTAISLFSAKNITLLPGFEAKNGSSFYANIKQCK</sequence>
<proteinExistence type="predicted"/>
<protein>
    <submittedName>
        <fullName evidence="1">Uncharacterized protein</fullName>
    </submittedName>
</protein>
<dbReference type="EMBL" id="SEWF01000033">
    <property type="protein sequence ID" value="RYU93978.1"/>
    <property type="molecule type" value="Genomic_DNA"/>
</dbReference>
<keyword evidence="2" id="KW-1185">Reference proteome</keyword>
<dbReference type="OrthoDB" id="953420at2"/>
<dbReference type="AlphaFoldDB" id="A0A4Q5LW95"/>
<dbReference type="InterPro" id="IPR055015">
    <property type="entry name" value="GCX_COOH"/>
</dbReference>
<reference evidence="1 2" key="1">
    <citation type="submission" date="2019-02" db="EMBL/GenBank/DDBJ databases">
        <title>Bacterial novel species Emticicia sp. 17J42-9 isolated from soil.</title>
        <authorList>
            <person name="Jung H.-Y."/>
        </authorList>
    </citation>
    <scope>NUCLEOTIDE SEQUENCE [LARGE SCALE GENOMIC DNA]</scope>
    <source>
        <strain evidence="1 2">17J42-9</strain>
    </source>
</reference>
<accession>A0A4Q5LW95</accession>
<evidence type="ECO:0000313" key="2">
    <source>
        <dbReference type="Proteomes" id="UP000293162"/>
    </source>
</evidence>
<dbReference type="NCBIfam" id="NF045639">
    <property type="entry name" value="GCX_COOH"/>
    <property type="match status" value="1"/>
</dbReference>
<dbReference type="SUPFAM" id="SSF69304">
    <property type="entry name" value="Tricorn protease N-terminal domain"/>
    <property type="match status" value="1"/>
</dbReference>
<comment type="caution">
    <text evidence="1">The sequence shown here is derived from an EMBL/GenBank/DDBJ whole genome shotgun (WGS) entry which is preliminary data.</text>
</comment>